<dbReference type="SUPFAM" id="SSF103473">
    <property type="entry name" value="MFS general substrate transporter"/>
    <property type="match status" value="1"/>
</dbReference>
<keyword evidence="5 9" id="KW-0812">Transmembrane</keyword>
<evidence type="ECO:0000256" key="2">
    <source>
        <dbReference type="ARBA" id="ARBA00008537"/>
    </source>
</evidence>
<dbReference type="Pfam" id="PF07690">
    <property type="entry name" value="MFS_1"/>
    <property type="match status" value="1"/>
</dbReference>
<feature type="transmembrane region" description="Helical" evidence="9">
    <location>
        <begin position="266"/>
        <end position="290"/>
    </location>
</feature>
<feature type="transmembrane region" description="Helical" evidence="9">
    <location>
        <begin position="224"/>
        <end position="245"/>
    </location>
</feature>
<feature type="transmembrane region" description="Helical" evidence="9">
    <location>
        <begin position="331"/>
        <end position="354"/>
    </location>
</feature>
<dbReference type="PRINTS" id="PR01036">
    <property type="entry name" value="TCRTETB"/>
</dbReference>
<feature type="transmembrane region" description="Helical" evidence="9">
    <location>
        <begin position="54"/>
        <end position="70"/>
    </location>
</feature>
<feature type="transmembrane region" description="Helical" evidence="9">
    <location>
        <begin position="82"/>
        <end position="104"/>
    </location>
</feature>
<feature type="transmembrane region" description="Helical" evidence="9">
    <location>
        <begin position="12"/>
        <end position="34"/>
    </location>
</feature>
<dbReference type="Gene3D" id="1.20.1720.10">
    <property type="entry name" value="Multidrug resistance protein D"/>
    <property type="match status" value="1"/>
</dbReference>
<feature type="transmembrane region" description="Helical" evidence="9">
    <location>
        <begin position="436"/>
        <end position="459"/>
    </location>
</feature>
<keyword evidence="8" id="KW-0046">Antibiotic resistance</keyword>
<evidence type="ECO:0000313" key="12">
    <source>
        <dbReference type="Proteomes" id="UP001500037"/>
    </source>
</evidence>
<evidence type="ECO:0000256" key="9">
    <source>
        <dbReference type="SAM" id="Phobius"/>
    </source>
</evidence>
<keyword evidence="4" id="KW-1003">Cell membrane</keyword>
<evidence type="ECO:0000256" key="5">
    <source>
        <dbReference type="ARBA" id="ARBA00022692"/>
    </source>
</evidence>
<keyword evidence="3" id="KW-0813">Transport</keyword>
<evidence type="ECO:0000256" key="7">
    <source>
        <dbReference type="ARBA" id="ARBA00023136"/>
    </source>
</evidence>
<reference evidence="11 12" key="1">
    <citation type="journal article" date="2019" name="Int. J. Syst. Evol. Microbiol.">
        <title>The Global Catalogue of Microorganisms (GCM) 10K type strain sequencing project: providing services to taxonomists for standard genome sequencing and annotation.</title>
        <authorList>
            <consortium name="The Broad Institute Genomics Platform"/>
            <consortium name="The Broad Institute Genome Sequencing Center for Infectious Disease"/>
            <person name="Wu L."/>
            <person name="Ma J."/>
        </authorList>
    </citation>
    <scope>NUCLEOTIDE SEQUENCE [LARGE SCALE GENOMIC DNA]</scope>
    <source>
        <strain evidence="11 12">JCM 13004</strain>
    </source>
</reference>
<evidence type="ECO:0000256" key="4">
    <source>
        <dbReference type="ARBA" id="ARBA00022475"/>
    </source>
</evidence>
<organism evidence="11 12">
    <name type="scientific">Kitasatospora nipponensis</name>
    <dbReference type="NCBI Taxonomy" id="258049"/>
    <lineage>
        <taxon>Bacteria</taxon>
        <taxon>Bacillati</taxon>
        <taxon>Actinomycetota</taxon>
        <taxon>Actinomycetes</taxon>
        <taxon>Kitasatosporales</taxon>
        <taxon>Streptomycetaceae</taxon>
        <taxon>Kitasatospora</taxon>
    </lineage>
</organism>
<dbReference type="InterPro" id="IPR004638">
    <property type="entry name" value="EmrB-like"/>
</dbReference>
<name>A0ABN1WB56_9ACTN</name>
<feature type="transmembrane region" description="Helical" evidence="9">
    <location>
        <begin position="302"/>
        <end position="319"/>
    </location>
</feature>
<comment type="subcellular location">
    <subcellularLocation>
        <location evidence="1">Cell membrane</location>
        <topology evidence="1">Multi-pass membrane protein</topology>
    </subcellularLocation>
</comment>
<dbReference type="InterPro" id="IPR036259">
    <property type="entry name" value="MFS_trans_sf"/>
</dbReference>
<keyword evidence="6 9" id="KW-1133">Transmembrane helix</keyword>
<gene>
    <name evidence="11" type="ORF">GCM10009665_38360</name>
</gene>
<dbReference type="PANTHER" id="PTHR42718:SF9">
    <property type="entry name" value="MAJOR FACILITATOR SUPERFAMILY MULTIDRUG TRANSPORTER MFSC"/>
    <property type="match status" value="1"/>
</dbReference>
<evidence type="ECO:0000256" key="8">
    <source>
        <dbReference type="ARBA" id="ARBA00023251"/>
    </source>
</evidence>
<dbReference type="PANTHER" id="PTHR42718">
    <property type="entry name" value="MAJOR FACILITATOR SUPERFAMILY MULTIDRUG TRANSPORTER MFSC"/>
    <property type="match status" value="1"/>
</dbReference>
<evidence type="ECO:0000256" key="3">
    <source>
        <dbReference type="ARBA" id="ARBA00022448"/>
    </source>
</evidence>
<evidence type="ECO:0000256" key="1">
    <source>
        <dbReference type="ARBA" id="ARBA00004651"/>
    </source>
</evidence>
<proteinExistence type="inferred from homology"/>
<feature type="domain" description="Major facilitator superfamily (MFS) profile" evidence="10">
    <location>
        <begin position="12"/>
        <end position="458"/>
    </location>
</feature>
<feature type="transmembrane region" description="Helical" evidence="9">
    <location>
        <begin position="110"/>
        <end position="128"/>
    </location>
</feature>
<dbReference type="InterPro" id="IPR011701">
    <property type="entry name" value="MFS"/>
</dbReference>
<evidence type="ECO:0000313" key="11">
    <source>
        <dbReference type="EMBL" id="GAA1243850.1"/>
    </source>
</evidence>
<dbReference type="EMBL" id="BAAALF010000065">
    <property type="protein sequence ID" value="GAA1243850.1"/>
    <property type="molecule type" value="Genomic_DNA"/>
</dbReference>
<sequence length="481" mass="50111">MPELSPRRRMLVLAICCMSLFIVGLDNTIVNVALPSIQRDLHASVSGLQWTIDAYTLVLASLLMLSGSTGDRIGRRRTFRAGLVLFTLGSLLCSLAPGLGWLIGARMIQAVGGSMLNPVAMGIITNTFTEPRERARAIGVWGATVGVSMALGPVLGGLLTGSFGWPAIFWVNIPVGIAALVLAGRFVPESRAPHPRRVDPVGQVLVILLLASLTYGIIEAPGAGWTSLQTLACFGLALAALLGLLGYESRREEPLIELGFFRSVPFSGATVIAVCGFASLAGFLFLNTLYLQDVRDFSALRAGLYTLPMAVMTVLFAPISGRLVGSRGPRIPLLVAGATMTIGGLLLTGLSAGTPTWQLLLAYTVFGLGFGMLNSPITNTAVSGMPRSQAGVAAAVASTSRQVGQSLGVAVVGSVVTSAVHGSLRTGFVAASHAGWWIIACCGGAVFVLGILTTGRWAVGTAQRAAASMIPERTRTPITTP</sequence>
<comment type="caution">
    <text evidence="11">The sequence shown here is derived from an EMBL/GenBank/DDBJ whole genome shotgun (WGS) entry which is preliminary data.</text>
</comment>
<evidence type="ECO:0000259" key="10">
    <source>
        <dbReference type="PROSITE" id="PS50850"/>
    </source>
</evidence>
<dbReference type="PROSITE" id="PS50850">
    <property type="entry name" value="MFS"/>
    <property type="match status" value="1"/>
</dbReference>
<comment type="similarity">
    <text evidence="2">Belongs to the major facilitator superfamily. EmrB family.</text>
</comment>
<keyword evidence="7 9" id="KW-0472">Membrane</keyword>
<dbReference type="CDD" id="cd17321">
    <property type="entry name" value="MFS_MMR_MDR_like"/>
    <property type="match status" value="1"/>
</dbReference>
<dbReference type="InterPro" id="IPR020846">
    <property type="entry name" value="MFS_dom"/>
</dbReference>
<feature type="transmembrane region" description="Helical" evidence="9">
    <location>
        <begin position="140"/>
        <end position="161"/>
    </location>
</feature>
<protein>
    <submittedName>
        <fullName evidence="11">MFS transporter</fullName>
    </submittedName>
</protein>
<feature type="transmembrane region" description="Helical" evidence="9">
    <location>
        <begin position="200"/>
        <end position="218"/>
    </location>
</feature>
<dbReference type="NCBIfam" id="TIGR00711">
    <property type="entry name" value="efflux_EmrB"/>
    <property type="match status" value="1"/>
</dbReference>
<feature type="transmembrane region" description="Helical" evidence="9">
    <location>
        <begin position="403"/>
        <end position="424"/>
    </location>
</feature>
<dbReference type="Gene3D" id="1.20.1250.20">
    <property type="entry name" value="MFS general substrate transporter like domains"/>
    <property type="match status" value="1"/>
</dbReference>
<feature type="transmembrane region" description="Helical" evidence="9">
    <location>
        <begin position="167"/>
        <end position="188"/>
    </location>
</feature>
<dbReference type="RefSeq" id="WP_344442954.1">
    <property type="nucleotide sequence ID" value="NZ_BAAALF010000065.1"/>
</dbReference>
<dbReference type="Proteomes" id="UP001500037">
    <property type="component" value="Unassembled WGS sequence"/>
</dbReference>
<keyword evidence="12" id="KW-1185">Reference proteome</keyword>
<accession>A0ABN1WB56</accession>
<feature type="transmembrane region" description="Helical" evidence="9">
    <location>
        <begin position="360"/>
        <end position="382"/>
    </location>
</feature>
<evidence type="ECO:0000256" key="6">
    <source>
        <dbReference type="ARBA" id="ARBA00022989"/>
    </source>
</evidence>